<dbReference type="InterPro" id="IPR051678">
    <property type="entry name" value="AGP_Transferase"/>
</dbReference>
<dbReference type="InterPro" id="IPR002575">
    <property type="entry name" value="Aminoglycoside_PTrfase"/>
</dbReference>
<dbReference type="CDD" id="cd05120">
    <property type="entry name" value="APH_ChoK_like"/>
    <property type="match status" value="1"/>
</dbReference>
<evidence type="ECO:0000259" key="1">
    <source>
        <dbReference type="Pfam" id="PF01636"/>
    </source>
</evidence>
<evidence type="ECO:0000313" key="2">
    <source>
        <dbReference type="EMBL" id="KAF7557466.1"/>
    </source>
</evidence>
<dbReference type="InterPro" id="IPR011009">
    <property type="entry name" value="Kinase-like_dom_sf"/>
</dbReference>
<dbReference type="SUPFAM" id="SSF56112">
    <property type="entry name" value="Protein kinase-like (PK-like)"/>
    <property type="match status" value="1"/>
</dbReference>
<accession>A0A9P5LMX0</accession>
<dbReference type="AlphaFoldDB" id="A0A9P5LMX0"/>
<gene>
    <name evidence="2" type="ORF">G7Z17_g671</name>
</gene>
<evidence type="ECO:0000313" key="3">
    <source>
        <dbReference type="Proteomes" id="UP000722485"/>
    </source>
</evidence>
<proteinExistence type="predicted"/>
<reference evidence="2" key="1">
    <citation type="submission" date="2020-03" db="EMBL/GenBank/DDBJ databases">
        <title>Draft Genome Sequence of Cylindrodendrum hubeiense.</title>
        <authorList>
            <person name="Buettner E."/>
            <person name="Kellner H."/>
        </authorList>
    </citation>
    <scope>NUCLEOTIDE SEQUENCE</scope>
    <source>
        <strain evidence="2">IHI 201604</strain>
    </source>
</reference>
<dbReference type="PANTHER" id="PTHR21310:SF55">
    <property type="entry name" value="AMINOGLYCOSIDE PHOSPHOTRANSFERASE DOMAIN-CONTAINING PROTEIN"/>
    <property type="match status" value="1"/>
</dbReference>
<dbReference type="OrthoDB" id="8300194at2759"/>
<comment type="caution">
    <text evidence="2">The sequence shown here is derived from an EMBL/GenBank/DDBJ whole genome shotgun (WGS) entry which is preliminary data.</text>
</comment>
<feature type="domain" description="Aminoglycoside phosphotransferase" evidence="1">
    <location>
        <begin position="107"/>
        <end position="247"/>
    </location>
</feature>
<dbReference type="Gene3D" id="3.90.1200.10">
    <property type="match status" value="1"/>
</dbReference>
<protein>
    <recommendedName>
        <fullName evidence="1">Aminoglycoside phosphotransferase domain-containing protein</fullName>
    </recommendedName>
</protein>
<dbReference type="PANTHER" id="PTHR21310">
    <property type="entry name" value="AMINOGLYCOSIDE PHOSPHOTRANSFERASE-RELATED-RELATED"/>
    <property type="match status" value="1"/>
</dbReference>
<organism evidence="2 3">
    <name type="scientific">Cylindrodendrum hubeiense</name>
    <dbReference type="NCBI Taxonomy" id="595255"/>
    <lineage>
        <taxon>Eukaryota</taxon>
        <taxon>Fungi</taxon>
        <taxon>Dikarya</taxon>
        <taxon>Ascomycota</taxon>
        <taxon>Pezizomycotina</taxon>
        <taxon>Sordariomycetes</taxon>
        <taxon>Hypocreomycetidae</taxon>
        <taxon>Hypocreales</taxon>
        <taxon>Nectriaceae</taxon>
        <taxon>Cylindrodendrum</taxon>
    </lineage>
</organism>
<sequence>MPHTINPYETDPAKIPESDLYADVPQFGRYLPRPDDFVPDPQHINSTTPESIDYWLSVLSRCMAEFRIYENEPGRRDVFAFGSVIVKSAHLKEEPLHDYTLVDENEAVVLSLAKQALGDIRVPRIYFSGKLNGRNVLVQERIPGIAMDVAWHYLGADEKASFKDQTREVIRKLYTVTPPDTVKGPAYVIPDPDPVAHRGLMNEEWEMILSKHANDQDPRFTHNDITRDNIIVNDGKIVAVIDWEMAGFFSWDTAREVHLEFRCLKRESYANANVPEEILDDILAWNDLYSNTP</sequence>
<name>A0A9P5LMX0_9HYPO</name>
<keyword evidence="3" id="KW-1185">Reference proteome</keyword>
<dbReference type="Proteomes" id="UP000722485">
    <property type="component" value="Unassembled WGS sequence"/>
</dbReference>
<dbReference type="Pfam" id="PF01636">
    <property type="entry name" value="APH"/>
    <property type="match status" value="1"/>
</dbReference>
<dbReference type="EMBL" id="JAANBB010000005">
    <property type="protein sequence ID" value="KAF7557466.1"/>
    <property type="molecule type" value="Genomic_DNA"/>
</dbReference>